<evidence type="ECO:0000313" key="14">
    <source>
        <dbReference type="EMBL" id="MBI2876328.1"/>
    </source>
</evidence>
<evidence type="ECO:0000313" key="15">
    <source>
        <dbReference type="Proteomes" id="UP000769766"/>
    </source>
</evidence>
<feature type="binding site" evidence="11">
    <location>
        <position position="203"/>
    </location>
    <ligand>
        <name>[4Fe-4S] cluster</name>
        <dbReference type="ChEBI" id="CHEBI:49883"/>
        <label>2</label>
    </ligand>
</feature>
<dbReference type="GO" id="GO:0051538">
    <property type="term" value="F:3 iron, 4 sulfur cluster binding"/>
    <property type="evidence" value="ECO:0007669"/>
    <property type="project" value="UniProtKB-KW"/>
</dbReference>
<dbReference type="EMBL" id="JACPRF010000171">
    <property type="protein sequence ID" value="MBI2876328.1"/>
    <property type="molecule type" value="Genomic_DNA"/>
</dbReference>
<keyword evidence="5 11" id="KW-0004">4Fe-4S</keyword>
<comment type="cofactor">
    <cofactor evidence="1">
        <name>[4Fe-4S] cluster</name>
        <dbReference type="ChEBI" id="CHEBI:49883"/>
    </cofactor>
</comment>
<evidence type="ECO:0000256" key="3">
    <source>
        <dbReference type="ARBA" id="ARBA00006605"/>
    </source>
</evidence>
<evidence type="ECO:0000256" key="11">
    <source>
        <dbReference type="PIRSR" id="PIRSR000310-1"/>
    </source>
</evidence>
<keyword evidence="6 11" id="KW-0479">Metal-binding</keyword>
<evidence type="ECO:0000256" key="5">
    <source>
        <dbReference type="ARBA" id="ARBA00022485"/>
    </source>
</evidence>
<dbReference type="InterPro" id="IPR037024">
    <property type="entry name" value="NiFe_Hase_small_N_sf"/>
</dbReference>
<accession>A0A932FWB7</accession>
<dbReference type="Gene3D" id="3.40.50.700">
    <property type="entry name" value="NADH:ubiquinone oxidoreductase-like, 20kDa subunit"/>
    <property type="match status" value="1"/>
</dbReference>
<evidence type="ECO:0000256" key="7">
    <source>
        <dbReference type="ARBA" id="ARBA00022729"/>
    </source>
</evidence>
<dbReference type="GO" id="GO:0009375">
    <property type="term" value="C:ferredoxin hydrogenase complex"/>
    <property type="evidence" value="ECO:0007669"/>
    <property type="project" value="InterPro"/>
</dbReference>
<dbReference type="GO" id="GO:0008901">
    <property type="term" value="F:ferredoxin hydrogenase activity"/>
    <property type="evidence" value="ECO:0007669"/>
    <property type="project" value="InterPro"/>
</dbReference>
<proteinExistence type="inferred from homology"/>
<dbReference type="PANTHER" id="PTHR30013:SF5">
    <property type="entry name" value="HYDROGENASE SMALL SUBUNIT"/>
    <property type="match status" value="1"/>
</dbReference>
<keyword evidence="8" id="KW-0560">Oxidoreductase</keyword>
<feature type="binding site" evidence="11">
    <location>
        <position position="260"/>
    </location>
    <ligand>
        <name>[3Fe-4S] cluster</name>
        <dbReference type="ChEBI" id="CHEBI:21137"/>
    </ligand>
</feature>
<dbReference type="Proteomes" id="UP000769766">
    <property type="component" value="Unassembled WGS sequence"/>
</dbReference>
<dbReference type="GO" id="GO:0016020">
    <property type="term" value="C:membrane"/>
    <property type="evidence" value="ECO:0007669"/>
    <property type="project" value="TreeGrafter"/>
</dbReference>
<feature type="binding site" evidence="11">
    <location>
        <position position="230"/>
    </location>
    <ligand>
        <name>[4Fe-4S] cluster</name>
        <dbReference type="ChEBI" id="CHEBI:49883"/>
        <label>2</label>
    </ligand>
</feature>
<feature type="binding site" evidence="11">
    <location>
        <position position="239"/>
    </location>
    <ligand>
        <name>[3Fe-4S] cluster</name>
        <dbReference type="ChEBI" id="CHEBI:21137"/>
    </ligand>
</feature>
<dbReference type="GO" id="GO:0046872">
    <property type="term" value="F:metal ion binding"/>
    <property type="evidence" value="ECO:0007669"/>
    <property type="project" value="UniProtKB-KW"/>
</dbReference>
<evidence type="ECO:0000256" key="8">
    <source>
        <dbReference type="ARBA" id="ARBA00023002"/>
    </source>
</evidence>
<sequence>MANLVWLQGATDNGCTISFLNTHEPDVAQLIRRLEVNIAFHPTIHPSSGQEAMRSLEPYAREERPLDLLVVEGAVQTGPQGTGEYCIVGERPFKDLVRELAQAAHYVVAIGTCAAFGGMAAAAPNPTDATGLQFYRDQRGGFLGAAYRSKAGLPVVNISGCPAHPDRLVQTVAALLLGKGGAIRLDEYQRPLDFYGYLTHDACPNNEYFEYKQAAEHFTEPGCLFESLGCKGPLTHSDCNRRLWNLHSSKTRAGSPCMGCTEPGFPDEYVPFFETLKNRMGIPRKLPLGTSRNTYLAMAASAKMACPDRLRVEKKKK</sequence>
<keyword evidence="10 11" id="KW-0411">Iron-sulfur</keyword>
<gene>
    <name evidence="14" type="ORF">HYY20_05550</name>
</gene>
<evidence type="ECO:0000256" key="6">
    <source>
        <dbReference type="ARBA" id="ARBA00022723"/>
    </source>
</evidence>
<dbReference type="PIRSF" id="PIRSF000310">
    <property type="entry name" value="NiFe_hyd_ssu"/>
    <property type="match status" value="1"/>
</dbReference>
<evidence type="ECO:0000256" key="10">
    <source>
        <dbReference type="ARBA" id="ARBA00023014"/>
    </source>
</evidence>
<feature type="domain" description="NADH:ubiquinone oxidoreductase-like 20kDa subunit" evidence="12">
    <location>
        <begin position="13"/>
        <end position="175"/>
    </location>
</feature>
<feature type="binding site" evidence="11">
    <location>
        <position position="113"/>
    </location>
    <ligand>
        <name>[4Fe-4S] cluster</name>
        <dbReference type="ChEBI" id="CHEBI:49883"/>
        <label>1</label>
    </ligand>
</feature>
<reference evidence="14" key="1">
    <citation type="submission" date="2020-07" db="EMBL/GenBank/DDBJ databases">
        <title>Huge and variable diversity of episymbiotic CPR bacteria and DPANN archaea in groundwater ecosystems.</title>
        <authorList>
            <person name="He C.Y."/>
            <person name="Keren R."/>
            <person name="Whittaker M."/>
            <person name="Farag I.F."/>
            <person name="Doudna J."/>
            <person name="Cate J.H.D."/>
            <person name="Banfield J.F."/>
        </authorList>
    </citation>
    <scope>NUCLEOTIDE SEQUENCE</scope>
    <source>
        <strain evidence="14">NC_groundwater_672_Ag_B-0.1um_62_36</strain>
    </source>
</reference>
<dbReference type="AlphaFoldDB" id="A0A932FWB7"/>
<evidence type="ECO:0000256" key="1">
    <source>
        <dbReference type="ARBA" id="ARBA00001966"/>
    </source>
</evidence>
<evidence type="ECO:0000256" key="4">
    <source>
        <dbReference type="ARBA" id="ARBA00011771"/>
    </source>
</evidence>
<comment type="subunit">
    <text evidence="4">Heterodimer of a large and a small subunit.</text>
</comment>
<keyword evidence="7" id="KW-0732">Signal</keyword>
<comment type="similarity">
    <text evidence="3">Belongs to the [NiFe]/[NiFeSe] hydrogenase small subunit family.</text>
</comment>
<evidence type="ECO:0000259" key="12">
    <source>
        <dbReference type="Pfam" id="PF01058"/>
    </source>
</evidence>
<feature type="binding site" evidence="11">
    <location>
        <position position="15"/>
    </location>
    <ligand>
        <name>[4Fe-4S] cluster</name>
        <dbReference type="ChEBI" id="CHEBI:49883"/>
        <label>1</label>
    </ligand>
</feature>
<comment type="caution">
    <text evidence="14">The sequence shown here is derived from an EMBL/GenBank/DDBJ whole genome shotgun (WGS) entry which is preliminary data.</text>
</comment>
<evidence type="ECO:0000259" key="13">
    <source>
        <dbReference type="Pfam" id="PF14720"/>
    </source>
</evidence>
<keyword evidence="11" id="KW-0003">3Fe-4S</keyword>
<comment type="subcellular location">
    <subcellularLocation>
        <location evidence="2">Cell envelope</location>
    </subcellularLocation>
</comment>
<name>A0A932FWB7_UNCTE</name>
<organism evidence="14 15">
    <name type="scientific">Tectimicrobiota bacterium</name>
    <dbReference type="NCBI Taxonomy" id="2528274"/>
    <lineage>
        <taxon>Bacteria</taxon>
        <taxon>Pseudomonadati</taxon>
        <taxon>Nitrospinota/Tectimicrobiota group</taxon>
        <taxon>Candidatus Tectimicrobiota</taxon>
    </lineage>
</organism>
<dbReference type="Pfam" id="PF01058">
    <property type="entry name" value="Oxidored_q6"/>
    <property type="match status" value="1"/>
</dbReference>
<dbReference type="GO" id="GO:0030313">
    <property type="term" value="C:cell envelope"/>
    <property type="evidence" value="ECO:0007669"/>
    <property type="project" value="UniProtKB-SubCell"/>
</dbReference>
<feature type="domain" description="Cytochrome-c3 hydrogenase C-terminal" evidence="13">
    <location>
        <begin position="195"/>
        <end position="272"/>
    </location>
</feature>
<dbReference type="GO" id="GO:0009061">
    <property type="term" value="P:anaerobic respiration"/>
    <property type="evidence" value="ECO:0007669"/>
    <property type="project" value="TreeGrafter"/>
</dbReference>
<dbReference type="GO" id="GO:0009055">
    <property type="term" value="F:electron transfer activity"/>
    <property type="evidence" value="ECO:0007669"/>
    <property type="project" value="TreeGrafter"/>
</dbReference>
<evidence type="ECO:0000256" key="9">
    <source>
        <dbReference type="ARBA" id="ARBA00023004"/>
    </source>
</evidence>
<dbReference type="GO" id="GO:0051539">
    <property type="term" value="F:4 iron, 4 sulfur cluster binding"/>
    <property type="evidence" value="ECO:0007669"/>
    <property type="project" value="UniProtKB-KW"/>
</dbReference>
<keyword evidence="9 11" id="KW-0408">Iron</keyword>
<protein>
    <submittedName>
        <fullName evidence="14">Hydrogenase</fullName>
    </submittedName>
</protein>
<dbReference type="GO" id="GO:0044569">
    <property type="term" value="C:[Ni-Fe] hydrogenase complex"/>
    <property type="evidence" value="ECO:0007669"/>
    <property type="project" value="TreeGrafter"/>
</dbReference>
<feature type="binding site" evidence="11">
    <location>
        <position position="257"/>
    </location>
    <ligand>
        <name>[3Fe-4S] cluster</name>
        <dbReference type="ChEBI" id="CHEBI:21137"/>
    </ligand>
</feature>
<dbReference type="InterPro" id="IPR001821">
    <property type="entry name" value="NiFe_hydrogenase_ssu"/>
</dbReference>
<feature type="binding site" evidence="11">
    <location>
        <position position="161"/>
    </location>
    <ligand>
        <name>[4Fe-4S] cluster</name>
        <dbReference type="ChEBI" id="CHEBI:49883"/>
        <label>1</label>
    </ligand>
</feature>
<dbReference type="SUPFAM" id="SSF56770">
    <property type="entry name" value="HydA/Nqo6-like"/>
    <property type="match status" value="1"/>
</dbReference>
<dbReference type="PRINTS" id="PR00614">
    <property type="entry name" value="NIHGNASESMLL"/>
</dbReference>
<feature type="binding site" evidence="11">
    <location>
        <position position="200"/>
    </location>
    <ligand>
        <name>[4Fe-4S] cluster</name>
        <dbReference type="ChEBI" id="CHEBI:49883"/>
        <label>2</label>
    </ligand>
</feature>
<dbReference type="Gene3D" id="4.10.480.10">
    <property type="entry name" value="Cytochrome-c3 hydrogenase, C-terminal domain"/>
    <property type="match status" value="1"/>
</dbReference>
<dbReference type="InterPro" id="IPR037148">
    <property type="entry name" value="NiFe-Hase_small_C_sf"/>
</dbReference>
<feature type="binding site" evidence="11">
    <location>
        <position position="223"/>
    </location>
    <ligand>
        <name>[4Fe-4S] cluster</name>
        <dbReference type="ChEBI" id="CHEBI:49883"/>
        <label>2</label>
    </ligand>
</feature>
<dbReference type="PANTHER" id="PTHR30013">
    <property type="entry name" value="NIFE / NIFESE HYDROGENASE SMALL SUBUNIT FAMILY MEMBER"/>
    <property type="match status" value="1"/>
</dbReference>
<dbReference type="InterPro" id="IPR027394">
    <property type="entry name" value="Cytochrome-c3_hydrogenase_C"/>
</dbReference>
<dbReference type="Pfam" id="PF14720">
    <property type="entry name" value="NiFe_hyd_SSU_C"/>
    <property type="match status" value="1"/>
</dbReference>
<evidence type="ECO:0000256" key="2">
    <source>
        <dbReference type="ARBA" id="ARBA00004196"/>
    </source>
</evidence>
<dbReference type="InterPro" id="IPR006137">
    <property type="entry name" value="NADH_UbQ_OxRdtase-like_20kDa"/>
</dbReference>